<gene>
    <name evidence="7" type="primary">PA1_1</name>
    <name evidence="7" type="ORF">Bhyg_07138</name>
</gene>
<protein>
    <submittedName>
        <fullName evidence="7">Phospholipase A1</fullName>
    </submittedName>
</protein>
<evidence type="ECO:0000313" key="8">
    <source>
        <dbReference type="Proteomes" id="UP001151699"/>
    </source>
</evidence>
<dbReference type="Pfam" id="PF00151">
    <property type="entry name" value="Lipase"/>
    <property type="match status" value="1"/>
</dbReference>
<dbReference type="EMBL" id="WJQU01000002">
    <property type="protein sequence ID" value="KAJ6642191.1"/>
    <property type="molecule type" value="Genomic_DNA"/>
</dbReference>
<accession>A0A9Q0N310</accession>
<evidence type="ECO:0000256" key="3">
    <source>
        <dbReference type="ARBA" id="ARBA00022525"/>
    </source>
</evidence>
<comment type="caution">
    <text evidence="7">The sequence shown here is derived from an EMBL/GenBank/DDBJ whole genome shotgun (WGS) entry which is preliminary data.</text>
</comment>
<keyword evidence="5" id="KW-0732">Signal</keyword>
<keyword evidence="3" id="KW-0964">Secreted</keyword>
<dbReference type="OrthoDB" id="8019583at2759"/>
<dbReference type="PANTHER" id="PTHR11610:SF37">
    <property type="entry name" value="GH01208P"/>
    <property type="match status" value="1"/>
</dbReference>
<evidence type="ECO:0000256" key="1">
    <source>
        <dbReference type="ARBA" id="ARBA00004613"/>
    </source>
</evidence>
<dbReference type="SUPFAM" id="SSF53474">
    <property type="entry name" value="alpha/beta-Hydrolases"/>
    <property type="match status" value="1"/>
</dbReference>
<dbReference type="GO" id="GO:0016042">
    <property type="term" value="P:lipid catabolic process"/>
    <property type="evidence" value="ECO:0007669"/>
    <property type="project" value="TreeGrafter"/>
</dbReference>
<evidence type="ECO:0000256" key="2">
    <source>
        <dbReference type="ARBA" id="ARBA00010701"/>
    </source>
</evidence>
<evidence type="ECO:0000259" key="6">
    <source>
        <dbReference type="Pfam" id="PF00151"/>
    </source>
</evidence>
<dbReference type="Gene3D" id="3.40.50.1820">
    <property type="entry name" value="alpha/beta hydrolase"/>
    <property type="match status" value="1"/>
</dbReference>
<dbReference type="Proteomes" id="UP001151699">
    <property type="component" value="Chromosome B"/>
</dbReference>
<evidence type="ECO:0000256" key="4">
    <source>
        <dbReference type="RuleBase" id="RU004262"/>
    </source>
</evidence>
<dbReference type="AlphaFoldDB" id="A0A9Q0N310"/>
<organism evidence="7 8">
    <name type="scientific">Pseudolycoriella hygida</name>
    <dbReference type="NCBI Taxonomy" id="35572"/>
    <lineage>
        <taxon>Eukaryota</taxon>
        <taxon>Metazoa</taxon>
        <taxon>Ecdysozoa</taxon>
        <taxon>Arthropoda</taxon>
        <taxon>Hexapoda</taxon>
        <taxon>Insecta</taxon>
        <taxon>Pterygota</taxon>
        <taxon>Neoptera</taxon>
        <taxon>Endopterygota</taxon>
        <taxon>Diptera</taxon>
        <taxon>Nematocera</taxon>
        <taxon>Sciaroidea</taxon>
        <taxon>Sciaridae</taxon>
        <taxon>Pseudolycoriella</taxon>
    </lineage>
</organism>
<dbReference type="InterPro" id="IPR029058">
    <property type="entry name" value="AB_hydrolase_fold"/>
</dbReference>
<feature type="domain" description="Lipase" evidence="6">
    <location>
        <begin position="28"/>
        <end position="251"/>
    </location>
</feature>
<keyword evidence="8" id="KW-1185">Reference proteome</keyword>
<name>A0A9Q0N310_9DIPT</name>
<dbReference type="GO" id="GO:0005615">
    <property type="term" value="C:extracellular space"/>
    <property type="evidence" value="ECO:0007669"/>
    <property type="project" value="TreeGrafter"/>
</dbReference>
<comment type="subcellular location">
    <subcellularLocation>
        <location evidence="1">Secreted</location>
    </subcellularLocation>
</comment>
<dbReference type="GO" id="GO:0016298">
    <property type="term" value="F:lipase activity"/>
    <property type="evidence" value="ECO:0007669"/>
    <property type="project" value="InterPro"/>
</dbReference>
<comment type="similarity">
    <text evidence="2 4">Belongs to the AB hydrolase superfamily. Lipase family.</text>
</comment>
<dbReference type="GO" id="GO:0017171">
    <property type="term" value="F:serine hydrolase activity"/>
    <property type="evidence" value="ECO:0007669"/>
    <property type="project" value="TreeGrafter"/>
</dbReference>
<evidence type="ECO:0000256" key="5">
    <source>
        <dbReference type="SAM" id="SignalP"/>
    </source>
</evidence>
<dbReference type="PANTHER" id="PTHR11610">
    <property type="entry name" value="LIPASE"/>
    <property type="match status" value="1"/>
</dbReference>
<sequence>MCKLTLLLVLVSIHAALSSYQNAKIYFYFQNSNGVTSNVVYDLDNAVSVNSHPKYDSTKPTMLYSHGYIESVESDTVQAIVKAYITNGRYNILAVDWRQLAAGIYPIVAAQLAILGEEVAKQILLMGVIERLHFVGHSLGGQLGGYIGKAIISQSKGSKKLKRISALDPAGPDFYLVNLFTSRLTAADAEFVDVIHTDGGVLGYPVNTGTVDFYPNGGRRSQPGCIFLVDFLCSHQRSVYLWAESVEKGDTVSFISTSPSGSPNIQMGNNCPLSATGTYYLATAKRYPYSLS</sequence>
<dbReference type="PRINTS" id="PR00821">
    <property type="entry name" value="TAGLIPASE"/>
</dbReference>
<feature type="signal peptide" evidence="5">
    <location>
        <begin position="1"/>
        <end position="18"/>
    </location>
</feature>
<dbReference type="InterPro" id="IPR000734">
    <property type="entry name" value="TAG_lipase"/>
</dbReference>
<proteinExistence type="inferred from homology"/>
<evidence type="ECO:0000313" key="7">
    <source>
        <dbReference type="EMBL" id="KAJ6642191.1"/>
    </source>
</evidence>
<dbReference type="InterPro" id="IPR013818">
    <property type="entry name" value="Lipase"/>
</dbReference>
<reference evidence="7" key="1">
    <citation type="submission" date="2022-07" db="EMBL/GenBank/DDBJ databases">
        <authorList>
            <person name="Trinca V."/>
            <person name="Uliana J.V.C."/>
            <person name="Torres T.T."/>
            <person name="Ward R.J."/>
            <person name="Monesi N."/>
        </authorList>
    </citation>
    <scope>NUCLEOTIDE SEQUENCE</scope>
    <source>
        <strain evidence="7">HSMRA1968</strain>
        <tissue evidence="7">Whole embryos</tissue>
    </source>
</reference>
<feature type="chain" id="PRO_5040401400" evidence="5">
    <location>
        <begin position="19"/>
        <end position="292"/>
    </location>
</feature>